<accession>K3WI39</accession>
<evidence type="ECO:0000313" key="2">
    <source>
        <dbReference type="EnsemblProtists" id="PYU1_T004631"/>
    </source>
</evidence>
<dbReference type="AlphaFoldDB" id="K3WI39"/>
<evidence type="ECO:0000256" key="1">
    <source>
        <dbReference type="SAM" id="SignalP"/>
    </source>
</evidence>
<dbReference type="VEuPathDB" id="FungiDB:PYU1_G004617"/>
<dbReference type="HOGENOM" id="CLU_079237_0_0_1"/>
<name>K3WI39_GLOUD</name>
<feature type="signal peptide" evidence="1">
    <location>
        <begin position="1"/>
        <end position="20"/>
    </location>
</feature>
<dbReference type="VEuPathDB" id="FungiDB:PYU1_G004620"/>
<dbReference type="EMBL" id="GL376631">
    <property type="status" value="NOT_ANNOTATED_CDS"/>
    <property type="molecule type" value="Genomic_DNA"/>
</dbReference>
<protein>
    <submittedName>
        <fullName evidence="2">Uncharacterized protein</fullName>
    </submittedName>
</protein>
<reference evidence="2" key="3">
    <citation type="submission" date="2015-02" db="UniProtKB">
        <authorList>
            <consortium name="EnsemblProtists"/>
        </authorList>
    </citation>
    <scope>IDENTIFICATION</scope>
    <source>
        <strain evidence="2">DAOM BR144</strain>
    </source>
</reference>
<dbReference type="EnsemblProtists" id="PYU1_T004628">
    <property type="protein sequence ID" value="PYU1_T004628"/>
    <property type="gene ID" value="PYU1_G004617"/>
</dbReference>
<reference evidence="3" key="2">
    <citation type="submission" date="2010-04" db="EMBL/GenBank/DDBJ databases">
        <authorList>
            <person name="Buell R."/>
            <person name="Hamilton J."/>
            <person name="Hostetler J."/>
        </authorList>
    </citation>
    <scope>NUCLEOTIDE SEQUENCE [LARGE SCALE GENOMIC DNA]</scope>
    <source>
        <strain evidence="3">DAOM:BR144</strain>
    </source>
</reference>
<reference evidence="3" key="1">
    <citation type="journal article" date="2010" name="Genome Biol.">
        <title>Genome sequence of the necrotrophic plant pathogen Pythium ultimum reveals original pathogenicity mechanisms and effector repertoire.</title>
        <authorList>
            <person name="Levesque C.A."/>
            <person name="Brouwer H."/>
            <person name="Cano L."/>
            <person name="Hamilton J.P."/>
            <person name="Holt C."/>
            <person name="Huitema E."/>
            <person name="Raffaele S."/>
            <person name="Robideau G.P."/>
            <person name="Thines M."/>
            <person name="Win J."/>
            <person name="Zerillo M.M."/>
            <person name="Beakes G.W."/>
            <person name="Boore J.L."/>
            <person name="Busam D."/>
            <person name="Dumas B."/>
            <person name="Ferriera S."/>
            <person name="Fuerstenberg S.I."/>
            <person name="Gachon C.M."/>
            <person name="Gaulin E."/>
            <person name="Govers F."/>
            <person name="Grenville-Briggs L."/>
            <person name="Horner N."/>
            <person name="Hostetler J."/>
            <person name="Jiang R.H."/>
            <person name="Johnson J."/>
            <person name="Krajaejun T."/>
            <person name="Lin H."/>
            <person name="Meijer H.J."/>
            <person name="Moore B."/>
            <person name="Morris P."/>
            <person name="Phuntmart V."/>
            <person name="Puiu D."/>
            <person name="Shetty J."/>
            <person name="Stajich J.E."/>
            <person name="Tripathy S."/>
            <person name="Wawra S."/>
            <person name="van West P."/>
            <person name="Whitty B.R."/>
            <person name="Coutinho P.M."/>
            <person name="Henrissat B."/>
            <person name="Martin F."/>
            <person name="Thomas P.D."/>
            <person name="Tyler B.M."/>
            <person name="De Vries R.P."/>
            <person name="Kamoun S."/>
            <person name="Yandell M."/>
            <person name="Tisserat N."/>
            <person name="Buell C.R."/>
        </authorList>
    </citation>
    <scope>NUCLEOTIDE SEQUENCE</scope>
    <source>
        <strain evidence="3">DAOM:BR144</strain>
    </source>
</reference>
<keyword evidence="1" id="KW-0732">Signal</keyword>
<keyword evidence="3" id="KW-1185">Reference proteome</keyword>
<proteinExistence type="predicted"/>
<sequence>MKVAAIVLAIAASSAAAVFAEENIRVMGARDTLMTHSGIDVKIATKDILNKPTALVNKNTLAIGNNVFVTRSNLVFLQNDKLVLARKVEELVIKSTEADTAAVLSKNVLKAISAPDMDATMMTKASAVVAARGGDMSTLRQRIADLLITQADRVNLTTRIEEMVAKAGEAGEAAVLSKNILRVISAPTTDSAMMSKASAVVDTKGSDSAMLQQRIADLLRANEQVIQSQSPRGITVLIGTKDILRQPTAVVNKNVALSDNQIAISNSQLTPQKNDAVTLRGAAKVADMIAPASAITVTKREGGDDSELYRVGFVYETKTKADNQEQWGLGFGWSYPMGYWNLYGAGLYGGGCGLGFGYGGYYYC</sequence>
<feature type="chain" id="PRO_5009701771" evidence="1">
    <location>
        <begin position="21"/>
        <end position="364"/>
    </location>
</feature>
<dbReference type="eggNOG" id="ENOG502T092">
    <property type="taxonomic scope" value="Eukaryota"/>
</dbReference>
<dbReference type="EnsemblProtists" id="PYU1_T004631">
    <property type="protein sequence ID" value="PYU1_T004631"/>
    <property type="gene ID" value="PYU1_G004620"/>
</dbReference>
<organism evidence="2 3">
    <name type="scientific">Globisporangium ultimum (strain ATCC 200006 / CBS 805.95 / DAOM BR144)</name>
    <name type="common">Pythium ultimum</name>
    <dbReference type="NCBI Taxonomy" id="431595"/>
    <lineage>
        <taxon>Eukaryota</taxon>
        <taxon>Sar</taxon>
        <taxon>Stramenopiles</taxon>
        <taxon>Oomycota</taxon>
        <taxon>Peronosporomycetes</taxon>
        <taxon>Pythiales</taxon>
        <taxon>Pythiaceae</taxon>
        <taxon>Globisporangium</taxon>
    </lineage>
</organism>
<evidence type="ECO:0000313" key="3">
    <source>
        <dbReference type="Proteomes" id="UP000019132"/>
    </source>
</evidence>
<dbReference type="Proteomes" id="UP000019132">
    <property type="component" value="Unassembled WGS sequence"/>
</dbReference>
<dbReference type="InParanoid" id="K3WI39"/>